<reference evidence="1 2" key="1">
    <citation type="submission" date="2021-03" db="EMBL/GenBank/DDBJ databases">
        <title>Sequencing the genomes of 1000 actinobacteria strains.</title>
        <authorList>
            <person name="Klenk H.-P."/>
        </authorList>
    </citation>
    <scope>NUCLEOTIDE SEQUENCE [LARGE SCALE GENOMIC DNA]</scope>
    <source>
        <strain evidence="1 2">DSM 24221</strain>
    </source>
</reference>
<evidence type="ECO:0000313" key="2">
    <source>
        <dbReference type="Proteomes" id="UP001519362"/>
    </source>
</evidence>
<keyword evidence="2" id="KW-1185">Reference proteome</keyword>
<accession>A0ABS4ZJ74</accession>
<proteinExistence type="predicted"/>
<gene>
    <name evidence="1" type="ORF">JOF34_001117</name>
</gene>
<evidence type="ECO:0000313" key="1">
    <source>
        <dbReference type="EMBL" id="MBP2436531.1"/>
    </source>
</evidence>
<protein>
    <recommendedName>
        <fullName evidence="3">DUF2993 domain-containing protein</fullName>
    </recommendedName>
</protein>
<name>A0ABS4ZJ74_9MICO</name>
<sequence>MDRWPWHLTSEKAWPASGTTVKTGVMRLIEEARSDGIDIRWNGAPGIAVSSSPFTPRANIGRISVDLTGSEITIDGEKLAAMATDWIPDPDEDEVVSRVTGILGEKHVRADPVTINGHQMRVDMTIEDAPLEWIAVRRGGQLLGTFGEGHDDERRATGRFRFSMHQDDLNDLVMSLAAPAVKKAIRLGSLTAAKVSVQPTGQRRFTVAAGIAARLAILKFSARVGFDIELSADGSEITVHHAAATSKRLLSKLALLPLRDQFRRLAGRTVPLGDDELRVHGVTVDVTDNNLTVAGRVRAA</sequence>
<comment type="caution">
    <text evidence="1">The sequence shown here is derived from an EMBL/GenBank/DDBJ whole genome shotgun (WGS) entry which is preliminary data.</text>
</comment>
<evidence type="ECO:0008006" key="3">
    <source>
        <dbReference type="Google" id="ProtNLM"/>
    </source>
</evidence>
<dbReference type="EMBL" id="JAGIOL010000001">
    <property type="protein sequence ID" value="MBP2436531.1"/>
    <property type="molecule type" value="Genomic_DNA"/>
</dbReference>
<organism evidence="1 2">
    <name type="scientific">Microbacterium amylolyticum</name>
    <dbReference type="NCBI Taxonomy" id="936337"/>
    <lineage>
        <taxon>Bacteria</taxon>
        <taxon>Bacillati</taxon>
        <taxon>Actinomycetota</taxon>
        <taxon>Actinomycetes</taxon>
        <taxon>Micrococcales</taxon>
        <taxon>Microbacteriaceae</taxon>
        <taxon>Microbacterium</taxon>
    </lineage>
</organism>
<dbReference type="RefSeq" id="WP_165136142.1">
    <property type="nucleotide sequence ID" value="NZ_CP049253.1"/>
</dbReference>
<dbReference type="Proteomes" id="UP001519362">
    <property type="component" value="Unassembled WGS sequence"/>
</dbReference>